<feature type="transmembrane region" description="Helical" evidence="11">
    <location>
        <begin position="776"/>
        <end position="798"/>
    </location>
</feature>
<dbReference type="InterPro" id="IPR044746">
    <property type="entry name" value="ABCC_6TM_D1"/>
</dbReference>
<organism evidence="15 16">
    <name type="scientific">Aphanomyces stellatus</name>
    <dbReference type="NCBI Taxonomy" id="120398"/>
    <lineage>
        <taxon>Eukaryota</taxon>
        <taxon>Sar</taxon>
        <taxon>Stramenopiles</taxon>
        <taxon>Oomycota</taxon>
        <taxon>Saprolegniomycetes</taxon>
        <taxon>Saprolegniales</taxon>
        <taxon>Verrucalvaceae</taxon>
        <taxon>Aphanomyces</taxon>
    </lineage>
</organism>
<dbReference type="PANTHER" id="PTHR24223">
    <property type="entry name" value="ATP-BINDING CASSETTE SUB-FAMILY C"/>
    <property type="match status" value="1"/>
</dbReference>
<feature type="domain" description="ABC transporter" evidence="12">
    <location>
        <begin position="966"/>
        <end position="1200"/>
    </location>
</feature>
<dbReference type="InterPro" id="IPR027417">
    <property type="entry name" value="P-loop_NTPase"/>
</dbReference>
<sequence length="1208" mass="132561">MASPTSNFHGLRSPVGFEKRHPLDGAGLFAKAGFTWASSLLQLGNTRQLEPSDIWALQDTNKVAPLLARYWMQYERKDRAILRAFFSLYGSRLVLIGVLQLVSAACDMYGPAFVLPQIVATVEHRPMNWTNGILLAISLFVVQVANAFLKVHMSFANNVIGIQFSAILRSMIFQKALQLDAKGRKAKNAGDIANLFAVDVVQVQNFALNLNAVWIVPVQMLFTLYLIECQVGWAIYIGLIALALILLVSMVFGVRTGASQRRILAAKDDRMQVVSELFGAIQIVKFNAWEEKFVARVEALRTAETLQEAFLALPSTFVSMLQALVSTKRIADVLAMDEISPDNIVSPDDDVLVAKQWSEHKTVVAITDGSFGWTRETRPLLSTSSGASAAANLSSSTAASAPASRLSARSFSAKCTKSVDRSLSAAKWRTLPSSRGSKTPRSVKTFSLPNRTILSRHGGLPRRRPHGNRPQGRQPLGGQRARLSLARACYSDADIFVLDAPLAALDAIVAAHVFQTCFLGLLKHKTIILVTHNPDVSESPAIDRSFLLQDGRLVESTHDKPRTRPPPPVSPLSARRGYWEDATVIPSLRANDLLVSPSASTPHPVRALVDIWTPRHSTSVLGDDLPSASLVVEEARAEGRVSKEVVMGYVDAIGGWLALAAMLAATVATEGLRVGSDIRTRRSNTNLLVYSVLVFSMCVLTLVQLAVVFFFGLKGSKALFRQMLDGVIQAPMRFFDTNPIGRILNRFGDDILQCDIMIPMSFAPIMVETAAALSKLVTTVAIVQFMGLLLPPLIYIYVKLGAYYLGPLRELNRIKKTTLSPLLSLVSQSVEGSVTIRAFGSRYQRRFFRLHDQAIETYSASCFAAVALNQWFNLRVQLVSNSIVFAILLGAIFMNGSLSAGVIGLAISYGLTIPANLSSLVGMWANLETALIAPERVHEYAHVPSEGARETTTTTPAQLWPTDGAITFDNVSFRYKDDDPLVLKHVSFAIRAGEKIGVVGRTGAGKSSLMMTLFRINEVATGTIRIDGVDTATLGLKQLRSALAIIPQNPVLFKGTLRNYLDPFDDYDDDALWTALRKINMTERIAAEEDKLLQAVEENGENFSVGERQMLCMARAMLQRAKIVVLDEATAAMDHDTDQLLQNVVRVEFAQSTVLTIAHRLDTVLDYDRIMVYERGELVQCDTPEALIGQADGIFFDMIMEGGYLDRI</sequence>
<name>A0A485KSH9_9STRA</name>
<dbReference type="InterPro" id="IPR017871">
    <property type="entry name" value="ABC_transporter-like_CS"/>
</dbReference>
<evidence type="ECO:0000256" key="11">
    <source>
        <dbReference type="SAM" id="Phobius"/>
    </source>
</evidence>
<feature type="transmembrane region" description="Helical" evidence="11">
    <location>
        <begin position="883"/>
        <end position="911"/>
    </location>
</feature>
<evidence type="ECO:0000256" key="4">
    <source>
        <dbReference type="ARBA" id="ARBA00022692"/>
    </source>
</evidence>
<dbReference type="CDD" id="cd18579">
    <property type="entry name" value="ABC_6TM_ABCC_D1"/>
    <property type="match status" value="1"/>
</dbReference>
<dbReference type="Gene3D" id="3.40.50.300">
    <property type="entry name" value="P-loop containing nucleotide triphosphate hydrolases"/>
    <property type="match status" value="2"/>
</dbReference>
<comment type="subcellular location">
    <subcellularLocation>
        <location evidence="1">Vacuole membrane</location>
        <topology evidence="1">Multi-pass membrane protein</topology>
    </subcellularLocation>
</comment>
<dbReference type="EMBL" id="VJMH01005269">
    <property type="protein sequence ID" value="KAF0698068.1"/>
    <property type="molecule type" value="Genomic_DNA"/>
</dbReference>
<evidence type="ECO:0000259" key="13">
    <source>
        <dbReference type="PROSITE" id="PS50929"/>
    </source>
</evidence>
<feature type="domain" description="ABC transmembrane type-1" evidence="13">
    <location>
        <begin position="94"/>
        <end position="304"/>
    </location>
</feature>
<keyword evidence="5" id="KW-0677">Repeat</keyword>
<dbReference type="SUPFAM" id="SSF90123">
    <property type="entry name" value="ABC transporter transmembrane region"/>
    <property type="match status" value="2"/>
</dbReference>
<dbReference type="InterPro" id="IPR036640">
    <property type="entry name" value="ABC1_TM_sf"/>
</dbReference>
<dbReference type="Gene3D" id="1.20.1560.10">
    <property type="entry name" value="ABC transporter type 1, transmembrane domain"/>
    <property type="match status" value="2"/>
</dbReference>
<keyword evidence="7" id="KW-0067">ATP-binding</keyword>
<keyword evidence="9 11" id="KW-0472">Membrane</keyword>
<evidence type="ECO:0000256" key="2">
    <source>
        <dbReference type="ARBA" id="ARBA00009726"/>
    </source>
</evidence>
<evidence type="ECO:0000256" key="9">
    <source>
        <dbReference type="ARBA" id="ARBA00023136"/>
    </source>
</evidence>
<dbReference type="Pfam" id="PF00664">
    <property type="entry name" value="ABC_membrane"/>
    <property type="match status" value="2"/>
</dbReference>
<feature type="transmembrane region" description="Helical" evidence="11">
    <location>
        <begin position="129"/>
        <end position="149"/>
    </location>
</feature>
<dbReference type="GO" id="GO:0005774">
    <property type="term" value="C:vacuolar membrane"/>
    <property type="evidence" value="ECO:0007669"/>
    <property type="project" value="UniProtKB-SubCell"/>
</dbReference>
<gene>
    <name evidence="15" type="primary">Aste57867_11288</name>
    <name evidence="14" type="ORF">As57867_011246</name>
    <name evidence="15" type="ORF">ASTE57867_11288</name>
</gene>
<dbReference type="PANTHER" id="PTHR24223:SF443">
    <property type="entry name" value="MULTIDRUG-RESISTANCE LIKE PROTEIN 1, ISOFORM I"/>
    <property type="match status" value="1"/>
</dbReference>
<comment type="similarity">
    <text evidence="2">Belongs to the ABC transporter superfamily. ABCC family. Conjugate transporter (TC 3.A.1.208) subfamily.</text>
</comment>
<protein>
    <submittedName>
        <fullName evidence="15">Aste57867_11288 protein</fullName>
    </submittedName>
</protein>
<feature type="transmembrane region" description="Helical" evidence="11">
    <location>
        <begin position="646"/>
        <end position="668"/>
    </location>
</feature>
<feature type="region of interest" description="Disordered" evidence="10">
    <location>
        <begin position="454"/>
        <end position="479"/>
    </location>
</feature>
<dbReference type="PROSITE" id="PS50929">
    <property type="entry name" value="ABC_TM1F"/>
    <property type="match status" value="2"/>
</dbReference>
<dbReference type="Proteomes" id="UP000332933">
    <property type="component" value="Unassembled WGS sequence"/>
</dbReference>
<evidence type="ECO:0000313" key="16">
    <source>
        <dbReference type="Proteomes" id="UP000332933"/>
    </source>
</evidence>
<evidence type="ECO:0000256" key="6">
    <source>
        <dbReference type="ARBA" id="ARBA00022741"/>
    </source>
</evidence>
<evidence type="ECO:0000256" key="1">
    <source>
        <dbReference type="ARBA" id="ARBA00004128"/>
    </source>
</evidence>
<dbReference type="InterPro" id="IPR003593">
    <property type="entry name" value="AAA+_ATPase"/>
</dbReference>
<dbReference type="SUPFAM" id="SSF52540">
    <property type="entry name" value="P-loop containing nucleoside triphosphate hydrolases"/>
    <property type="match status" value="2"/>
</dbReference>
<dbReference type="InterPro" id="IPR044726">
    <property type="entry name" value="ABCC_6TM_D2"/>
</dbReference>
<dbReference type="InterPro" id="IPR003439">
    <property type="entry name" value="ABC_transporter-like_ATP-bd"/>
</dbReference>
<dbReference type="CDD" id="cd03244">
    <property type="entry name" value="ABCC_MRP_domain2"/>
    <property type="match status" value="1"/>
</dbReference>
<evidence type="ECO:0000313" key="14">
    <source>
        <dbReference type="EMBL" id="KAF0698068.1"/>
    </source>
</evidence>
<feature type="transmembrane region" description="Helical" evidence="11">
    <location>
        <begin position="688"/>
        <end position="713"/>
    </location>
</feature>
<dbReference type="SMART" id="SM00382">
    <property type="entry name" value="AAA"/>
    <property type="match status" value="1"/>
</dbReference>
<evidence type="ECO:0000313" key="15">
    <source>
        <dbReference type="EMBL" id="VFT88150.1"/>
    </source>
</evidence>
<keyword evidence="6" id="KW-0547">Nucleotide-binding</keyword>
<dbReference type="CDD" id="cd18580">
    <property type="entry name" value="ABC_6TM_ABCC_D2"/>
    <property type="match status" value="1"/>
</dbReference>
<reference evidence="15 16" key="1">
    <citation type="submission" date="2019-03" db="EMBL/GenBank/DDBJ databases">
        <authorList>
            <person name="Gaulin E."/>
            <person name="Dumas B."/>
        </authorList>
    </citation>
    <scope>NUCLEOTIDE SEQUENCE [LARGE SCALE GENOMIC DNA]</scope>
    <source>
        <strain evidence="15">CBS 568.67</strain>
    </source>
</reference>
<dbReference type="FunFam" id="1.20.1560.10:FF:000013">
    <property type="entry name" value="ABC transporter C family member 2"/>
    <property type="match status" value="1"/>
</dbReference>
<feature type="transmembrane region" description="Helical" evidence="11">
    <location>
        <begin position="206"/>
        <end position="227"/>
    </location>
</feature>
<feature type="transmembrane region" description="Helical" evidence="11">
    <location>
        <begin position="80"/>
        <end position="102"/>
    </location>
</feature>
<feature type="transmembrane region" description="Helical" evidence="11">
    <location>
        <begin position="233"/>
        <end position="254"/>
    </location>
</feature>
<feature type="domain" description="ABC transporter" evidence="12">
    <location>
        <begin position="300"/>
        <end position="575"/>
    </location>
</feature>
<proteinExistence type="inferred from homology"/>
<dbReference type="PROSITE" id="PS00211">
    <property type="entry name" value="ABC_TRANSPORTER_1"/>
    <property type="match status" value="1"/>
</dbReference>
<evidence type="ECO:0000259" key="12">
    <source>
        <dbReference type="PROSITE" id="PS50893"/>
    </source>
</evidence>
<dbReference type="FunFam" id="3.40.50.300:FF:000610">
    <property type="entry name" value="Multidrug resistance-associated ABC transporter"/>
    <property type="match status" value="1"/>
</dbReference>
<dbReference type="InterPro" id="IPR011527">
    <property type="entry name" value="ABC1_TM_dom"/>
</dbReference>
<keyword evidence="8 11" id="KW-1133">Transmembrane helix</keyword>
<evidence type="ECO:0000256" key="7">
    <source>
        <dbReference type="ARBA" id="ARBA00022840"/>
    </source>
</evidence>
<evidence type="ECO:0000256" key="5">
    <source>
        <dbReference type="ARBA" id="ARBA00022737"/>
    </source>
</evidence>
<keyword evidence="4 11" id="KW-0812">Transmembrane</keyword>
<dbReference type="GO" id="GO:0005524">
    <property type="term" value="F:ATP binding"/>
    <property type="evidence" value="ECO:0007669"/>
    <property type="project" value="UniProtKB-KW"/>
</dbReference>
<dbReference type="GO" id="GO:0016887">
    <property type="term" value="F:ATP hydrolysis activity"/>
    <property type="evidence" value="ECO:0007669"/>
    <property type="project" value="InterPro"/>
</dbReference>
<evidence type="ECO:0000256" key="8">
    <source>
        <dbReference type="ARBA" id="ARBA00022989"/>
    </source>
</evidence>
<dbReference type="EMBL" id="CAADRA010005290">
    <property type="protein sequence ID" value="VFT88150.1"/>
    <property type="molecule type" value="Genomic_DNA"/>
</dbReference>
<feature type="domain" description="ABC transmembrane type-1" evidence="13">
    <location>
        <begin position="687"/>
        <end position="929"/>
    </location>
</feature>
<dbReference type="GO" id="GO:0140359">
    <property type="term" value="F:ABC-type transporter activity"/>
    <property type="evidence" value="ECO:0007669"/>
    <property type="project" value="InterPro"/>
</dbReference>
<dbReference type="Pfam" id="PF00005">
    <property type="entry name" value="ABC_tran"/>
    <property type="match status" value="1"/>
</dbReference>
<dbReference type="InterPro" id="IPR050173">
    <property type="entry name" value="ABC_transporter_C-like"/>
</dbReference>
<keyword evidence="16" id="KW-1185">Reference proteome</keyword>
<reference evidence="14" key="2">
    <citation type="submission" date="2019-06" db="EMBL/GenBank/DDBJ databases">
        <title>Genomics analysis of Aphanomyces spp. identifies a new class of oomycete effector associated with host adaptation.</title>
        <authorList>
            <person name="Gaulin E."/>
        </authorList>
    </citation>
    <scope>NUCLEOTIDE SEQUENCE</scope>
    <source>
        <strain evidence="14">CBS 578.67</strain>
    </source>
</reference>
<dbReference type="PROSITE" id="PS50893">
    <property type="entry name" value="ABC_TRANSPORTER_2"/>
    <property type="match status" value="2"/>
</dbReference>
<keyword evidence="3" id="KW-0813">Transport</keyword>
<evidence type="ECO:0000256" key="3">
    <source>
        <dbReference type="ARBA" id="ARBA00022448"/>
    </source>
</evidence>
<accession>A0A485KSH9</accession>
<evidence type="ECO:0000256" key="10">
    <source>
        <dbReference type="SAM" id="MobiDB-lite"/>
    </source>
</evidence>
<dbReference type="OrthoDB" id="6500128at2759"/>
<feature type="region of interest" description="Disordered" evidence="10">
    <location>
        <begin position="554"/>
        <end position="574"/>
    </location>
</feature>
<dbReference type="AlphaFoldDB" id="A0A485KSH9"/>